<organism evidence="3 4">
    <name type="scientific">Agreia pratensis</name>
    <dbReference type="NCBI Taxonomy" id="150121"/>
    <lineage>
        <taxon>Bacteria</taxon>
        <taxon>Bacillati</taxon>
        <taxon>Actinomycetota</taxon>
        <taxon>Actinomycetes</taxon>
        <taxon>Micrococcales</taxon>
        <taxon>Microbacteriaceae</taxon>
        <taxon>Agreia</taxon>
    </lineage>
</organism>
<evidence type="ECO:0000313" key="4">
    <source>
        <dbReference type="Proteomes" id="UP000193244"/>
    </source>
</evidence>
<keyword evidence="2" id="KW-0472">Membrane</keyword>
<dbReference type="OrthoDB" id="3264529at2"/>
<feature type="transmembrane region" description="Helical" evidence="2">
    <location>
        <begin position="743"/>
        <end position="763"/>
    </location>
</feature>
<evidence type="ECO:0000256" key="1">
    <source>
        <dbReference type="SAM" id="MobiDB-lite"/>
    </source>
</evidence>
<evidence type="ECO:0000256" key="2">
    <source>
        <dbReference type="SAM" id="Phobius"/>
    </source>
</evidence>
<dbReference type="AlphaFoldDB" id="A0A1X7KTB2"/>
<reference evidence="4" key="1">
    <citation type="submission" date="2017-04" db="EMBL/GenBank/DDBJ databases">
        <authorList>
            <person name="Varghese N."/>
            <person name="Submissions S."/>
        </authorList>
    </citation>
    <scope>NUCLEOTIDE SEQUENCE [LARGE SCALE GENOMIC DNA]</scope>
    <source>
        <strain evidence="4">VKM Ac-2510</strain>
    </source>
</reference>
<feature type="transmembrane region" description="Helical" evidence="2">
    <location>
        <begin position="30"/>
        <end position="48"/>
    </location>
</feature>
<feature type="transmembrane region" description="Helical" evidence="2">
    <location>
        <begin position="715"/>
        <end position="737"/>
    </location>
</feature>
<feature type="compositionally biased region" description="Polar residues" evidence="1">
    <location>
        <begin position="621"/>
        <end position="635"/>
    </location>
</feature>
<feature type="transmembrane region" description="Helical" evidence="2">
    <location>
        <begin position="895"/>
        <end position="920"/>
    </location>
</feature>
<feature type="transmembrane region" description="Helical" evidence="2">
    <location>
        <begin position="804"/>
        <end position="825"/>
    </location>
</feature>
<gene>
    <name evidence="3" type="ORF">SAMN06296010_2877</name>
</gene>
<dbReference type="STRING" id="150121.SAMN06296010_2877"/>
<sequence>MSRPRRRNKDTDAKLDRVPGPFTRFRRRHLRIVALSLIGLVLVAASFMQSTSAELLKQTLDANWRGDYDILVTAGGSTPLVDGESTLLSSSALTNAALGHIPSGQVAQVEGLDGIDVAAPIGEISTPTTGTSKVTLIVPLDNSNPGPRAYRATTQLSIDDGVTAPRTINGSVDFVVDQTQWEGFRQLADGEHVRIRASTTDGGTYAPAETDPNVGIDYYYSGYSSPRQPPPGEGIVMITLPVPAVETAHIVLVDAEAEKRLLGDAGDVMDPLIDTTSLIGTLGTNVYDPTDPDDRPVDGDDLQTLSEKGIVSNAAPVLTRTVETSPSALTVQLAPLDVPPSTLSGALTWNQTGDNSMLPPGPIEGATAGDAQTIYTGDPGDALSPLTFDTVDINWPGFTMPEQPSYARFPYFRPSESNILSMVTPMADSSVQPTTSTASIPDATGATDAHGAAPQVSLQSTSNDAGELQFNALSPILDRNSQPLDTVESEIWPVGSFTPQSLRGESTSLGQVGLGYDDPDPTVTNGSEQQILPPSWSGLGLNTSGALAIADLENASSWHVTDPVSSIRVRVAGIDGYTADAQARILDVANRIRDLGLTATVVSGSSLEAVPVSLLPPADETQGTEATDDSAQNAPTPEADERTAAPVVTLEYSRLGAAALASGGVSGTNLALLVMAIVAGTALLVAVQLSSIAARRTDSVVLRQIGWPRARIRRWLVAEEAIPLAILIVVGAATIALSAVREVTIPMVIISLGASLLTSALLIQRGAHPAAPPRLGHDAARAGKLRTPSRLGLRQAATSPATTVTLALAFTLVYLAAATAIAVLLTGRQAAGTSRLGAFATAQALVPQGILITVTIVASCVLIVVVRRLGLERRTAQLEALHAMGWQRTHLRKTAIAEVLSSAAPGLLAGAVFAVIGSVLLSPTAVLPAAGAGALTTIVVTAVVVRSSLRRR</sequence>
<accession>A0A1X7KTB2</accession>
<name>A0A1X7KTB2_9MICO</name>
<dbReference type="Proteomes" id="UP000193244">
    <property type="component" value="Unassembled WGS sequence"/>
</dbReference>
<feature type="transmembrane region" description="Helical" evidence="2">
    <location>
        <begin position="845"/>
        <end position="866"/>
    </location>
</feature>
<keyword evidence="4" id="KW-1185">Reference proteome</keyword>
<feature type="region of interest" description="Disordered" evidence="1">
    <location>
        <begin position="617"/>
        <end position="643"/>
    </location>
</feature>
<protein>
    <recommendedName>
        <fullName evidence="5">FtsX-like permease family protein</fullName>
    </recommendedName>
</protein>
<keyword evidence="2" id="KW-1133">Transmembrane helix</keyword>
<feature type="transmembrane region" description="Helical" evidence="2">
    <location>
        <begin position="926"/>
        <end position="945"/>
    </location>
</feature>
<feature type="transmembrane region" description="Helical" evidence="2">
    <location>
        <begin position="670"/>
        <end position="694"/>
    </location>
</feature>
<proteinExistence type="predicted"/>
<dbReference type="RefSeq" id="WP_085487176.1">
    <property type="nucleotide sequence ID" value="NZ_FXAY01000005.1"/>
</dbReference>
<evidence type="ECO:0000313" key="3">
    <source>
        <dbReference type="EMBL" id="SMG44442.1"/>
    </source>
</evidence>
<keyword evidence="2" id="KW-0812">Transmembrane</keyword>
<dbReference type="EMBL" id="FXAY01000005">
    <property type="protein sequence ID" value="SMG44442.1"/>
    <property type="molecule type" value="Genomic_DNA"/>
</dbReference>
<evidence type="ECO:0008006" key="5">
    <source>
        <dbReference type="Google" id="ProtNLM"/>
    </source>
</evidence>